<gene>
    <name evidence="14" type="ORF">MMIC_P2046</name>
</gene>
<keyword evidence="5" id="KW-0479">Metal-binding</keyword>
<dbReference type="Pfam" id="PF01435">
    <property type="entry name" value="Peptidase_M48"/>
    <property type="match status" value="1"/>
</dbReference>
<evidence type="ECO:0000256" key="5">
    <source>
        <dbReference type="ARBA" id="ARBA00022723"/>
    </source>
</evidence>
<keyword evidence="8 12" id="KW-1133">Transmembrane helix</keyword>
<dbReference type="STRING" id="1921010.MMIC_P2046"/>
<feature type="domain" description="Peptidase M48" evidence="13">
    <location>
        <begin position="91"/>
        <end position="298"/>
    </location>
</feature>
<dbReference type="PANTHER" id="PTHR43221">
    <property type="entry name" value="PROTEASE HTPX"/>
    <property type="match status" value="1"/>
</dbReference>
<evidence type="ECO:0000256" key="10">
    <source>
        <dbReference type="ARBA" id="ARBA00023136"/>
    </source>
</evidence>
<accession>A0A1L8CQ99</accession>
<dbReference type="RefSeq" id="WP_072660375.1">
    <property type="nucleotide sequence ID" value="NZ_BDFD01000020.1"/>
</dbReference>
<dbReference type="InterPro" id="IPR050083">
    <property type="entry name" value="HtpX_protease"/>
</dbReference>
<keyword evidence="6 11" id="KW-0378">Hydrolase</keyword>
<keyword evidence="10 12" id="KW-0472">Membrane</keyword>
<dbReference type="CDD" id="cd07335">
    <property type="entry name" value="M48B_HtpX_like"/>
    <property type="match status" value="1"/>
</dbReference>
<protein>
    <submittedName>
        <fullName evidence="14">Heat shock protein HtpX</fullName>
    </submittedName>
</protein>
<dbReference type="GO" id="GO:0046872">
    <property type="term" value="F:metal ion binding"/>
    <property type="evidence" value="ECO:0007669"/>
    <property type="project" value="UniProtKB-KW"/>
</dbReference>
<comment type="caution">
    <text evidence="14">The sequence shown here is derived from an EMBL/GenBank/DDBJ whole genome shotgun (WGS) entry which is preliminary data.</text>
</comment>
<keyword evidence="9 11" id="KW-0482">Metalloprotease</keyword>
<keyword evidence="14" id="KW-0346">Stress response</keyword>
<evidence type="ECO:0000313" key="14">
    <source>
        <dbReference type="EMBL" id="GAV21067.1"/>
    </source>
</evidence>
<sequence length="302" mass="33729">MQWFKGIFLLIVTNLLIFFTLAITGTILINFVLPGFGIDLRGSLAIHEFAWAMVFGFGGAFISLFMSKFLAKRGMRMQQITDPSTPKEKVVYNTVAELAQSEGIKMPEVWVYWDDVPNAFATGPTRNNAMVAVSSGLAMNLTDDELKAVVAHEVGHVTNGDMMATTLLQGLMNTFVYFLARMISRPLMERNYWMGFAVYMALQFMLSILAMIPICWFSRRREFRADAFAAHAVGAENMASALQKIEALAQRTLNSEHREEGMSEDALATMKIHGQSKGFAHLFSTHPPTEARIAALRSLPRN</sequence>
<evidence type="ECO:0000256" key="12">
    <source>
        <dbReference type="SAM" id="Phobius"/>
    </source>
</evidence>
<evidence type="ECO:0000256" key="2">
    <source>
        <dbReference type="ARBA" id="ARBA00022475"/>
    </source>
</evidence>
<keyword evidence="3 11" id="KW-0645">Protease</keyword>
<evidence type="ECO:0000313" key="15">
    <source>
        <dbReference type="Proteomes" id="UP000231632"/>
    </source>
</evidence>
<evidence type="ECO:0000256" key="3">
    <source>
        <dbReference type="ARBA" id="ARBA00022670"/>
    </source>
</evidence>
<feature type="transmembrane region" description="Helical" evidence="12">
    <location>
        <begin position="7"/>
        <end position="29"/>
    </location>
</feature>
<name>A0A1L8CQ99_9PROT</name>
<dbReference type="GO" id="GO:0004222">
    <property type="term" value="F:metalloendopeptidase activity"/>
    <property type="evidence" value="ECO:0007669"/>
    <property type="project" value="InterPro"/>
</dbReference>
<dbReference type="Proteomes" id="UP000231632">
    <property type="component" value="Unassembled WGS sequence"/>
</dbReference>
<keyword evidence="7 11" id="KW-0862">Zinc</keyword>
<feature type="transmembrane region" description="Helical" evidence="12">
    <location>
        <begin position="49"/>
        <end position="71"/>
    </location>
</feature>
<evidence type="ECO:0000256" key="8">
    <source>
        <dbReference type="ARBA" id="ARBA00022989"/>
    </source>
</evidence>
<proteinExistence type="inferred from homology"/>
<evidence type="ECO:0000259" key="13">
    <source>
        <dbReference type="Pfam" id="PF01435"/>
    </source>
</evidence>
<dbReference type="EMBL" id="BDFD01000020">
    <property type="protein sequence ID" value="GAV21067.1"/>
    <property type="molecule type" value="Genomic_DNA"/>
</dbReference>
<organism evidence="14 15">
    <name type="scientific">Mariprofundus micogutta</name>
    <dbReference type="NCBI Taxonomy" id="1921010"/>
    <lineage>
        <taxon>Bacteria</taxon>
        <taxon>Pseudomonadati</taxon>
        <taxon>Pseudomonadota</taxon>
        <taxon>Candidatius Mariprofundia</taxon>
        <taxon>Mariprofundales</taxon>
        <taxon>Mariprofundaceae</taxon>
        <taxon>Mariprofundus</taxon>
    </lineage>
</organism>
<dbReference type="GO" id="GO:0006508">
    <property type="term" value="P:proteolysis"/>
    <property type="evidence" value="ECO:0007669"/>
    <property type="project" value="UniProtKB-KW"/>
</dbReference>
<keyword evidence="4 12" id="KW-0812">Transmembrane</keyword>
<evidence type="ECO:0000256" key="4">
    <source>
        <dbReference type="ARBA" id="ARBA00022692"/>
    </source>
</evidence>
<keyword evidence="15" id="KW-1185">Reference proteome</keyword>
<evidence type="ECO:0000256" key="9">
    <source>
        <dbReference type="ARBA" id="ARBA00023049"/>
    </source>
</evidence>
<evidence type="ECO:0000256" key="1">
    <source>
        <dbReference type="ARBA" id="ARBA00004651"/>
    </source>
</evidence>
<evidence type="ECO:0000256" key="7">
    <source>
        <dbReference type="ARBA" id="ARBA00022833"/>
    </source>
</evidence>
<dbReference type="PANTHER" id="PTHR43221:SF1">
    <property type="entry name" value="PROTEASE HTPX"/>
    <property type="match status" value="1"/>
</dbReference>
<comment type="cofactor">
    <cofactor evidence="11">
        <name>Zn(2+)</name>
        <dbReference type="ChEBI" id="CHEBI:29105"/>
    </cofactor>
    <text evidence="11">Binds 1 zinc ion per subunit.</text>
</comment>
<evidence type="ECO:0000256" key="6">
    <source>
        <dbReference type="ARBA" id="ARBA00022801"/>
    </source>
</evidence>
<dbReference type="Gene3D" id="3.30.2010.10">
    <property type="entry name" value="Metalloproteases ('zincins'), catalytic domain"/>
    <property type="match status" value="1"/>
</dbReference>
<dbReference type="GO" id="GO:0005886">
    <property type="term" value="C:plasma membrane"/>
    <property type="evidence" value="ECO:0007669"/>
    <property type="project" value="UniProtKB-SubCell"/>
</dbReference>
<comment type="subcellular location">
    <subcellularLocation>
        <location evidence="1">Cell membrane</location>
        <topology evidence="1">Multi-pass membrane protein</topology>
    </subcellularLocation>
</comment>
<reference evidence="14 15" key="1">
    <citation type="journal article" date="2017" name="Arch. Microbiol.">
        <title>Mariprofundus micogutta sp. nov., a novel iron-oxidizing zetaproteobacterium isolated from a deep-sea hydrothermal field at the Bayonnaise knoll of the Izu-Ogasawara arc, and a description of Mariprofundales ord. nov. and Zetaproteobacteria classis nov.</title>
        <authorList>
            <person name="Makita H."/>
            <person name="Tanaka E."/>
            <person name="Mitsunobu S."/>
            <person name="Miyazaki M."/>
            <person name="Nunoura T."/>
            <person name="Uematsu K."/>
            <person name="Takaki Y."/>
            <person name="Nishi S."/>
            <person name="Shimamura S."/>
            <person name="Takai K."/>
        </authorList>
    </citation>
    <scope>NUCLEOTIDE SEQUENCE [LARGE SCALE GENOMIC DNA]</scope>
    <source>
        <strain evidence="14 15">ET2</strain>
    </source>
</reference>
<keyword evidence="2" id="KW-1003">Cell membrane</keyword>
<comment type="similarity">
    <text evidence="11">Belongs to the peptidase M48 family.</text>
</comment>
<dbReference type="AlphaFoldDB" id="A0A1L8CQ99"/>
<dbReference type="InterPro" id="IPR001915">
    <property type="entry name" value="Peptidase_M48"/>
</dbReference>
<dbReference type="NCBIfam" id="NF003965">
    <property type="entry name" value="PRK05457.1"/>
    <property type="match status" value="1"/>
</dbReference>
<evidence type="ECO:0000256" key="11">
    <source>
        <dbReference type="RuleBase" id="RU003983"/>
    </source>
</evidence>
<dbReference type="OrthoDB" id="5293295at2"/>
<feature type="transmembrane region" description="Helical" evidence="12">
    <location>
        <begin position="192"/>
        <end position="217"/>
    </location>
</feature>